<dbReference type="AlphaFoldDB" id="A0A3A4K0K5"/>
<comment type="caution">
    <text evidence="1">The sequence shown here is derived from an EMBL/GenBank/DDBJ whole genome shotgun (WGS) entry which is preliminary data.</text>
</comment>
<organism evidence="1 2">
    <name type="scientific">Nocardia panacis</name>
    <dbReference type="NCBI Taxonomy" id="2340916"/>
    <lineage>
        <taxon>Bacteria</taxon>
        <taxon>Bacillati</taxon>
        <taxon>Actinomycetota</taxon>
        <taxon>Actinomycetes</taxon>
        <taxon>Mycobacteriales</taxon>
        <taxon>Nocardiaceae</taxon>
        <taxon>Nocardia</taxon>
    </lineage>
</organism>
<accession>A0A3A4K0K5</accession>
<dbReference type="EMBL" id="QZFU01000015">
    <property type="protein sequence ID" value="RJO77573.1"/>
    <property type="molecule type" value="Genomic_DNA"/>
</dbReference>
<keyword evidence="2" id="KW-1185">Reference proteome</keyword>
<protein>
    <submittedName>
        <fullName evidence="1">DinB family protein</fullName>
    </submittedName>
</protein>
<sequence length="150" mass="16865">MPGTGYPPGARWPRPSGLTPDQLRWRAVDPSRLSLLGLVRHLTDVELGWFARVLSGSDDSFVYWQGDAPDGADFDVEDADAEESLRLWHSACDRSREIADGCESLDAFGVHRPTGEHFSLRWILAHMIQEYARHNGHADLIRERIDGRTG</sequence>
<dbReference type="InterPro" id="IPR007061">
    <property type="entry name" value="MST-like"/>
</dbReference>
<reference evidence="1 2" key="1">
    <citation type="submission" date="2018-09" db="EMBL/GenBank/DDBJ databases">
        <title>YIM PH21274 draft genome.</title>
        <authorList>
            <person name="Miao C."/>
        </authorList>
    </citation>
    <scope>NUCLEOTIDE SEQUENCE [LARGE SCALE GENOMIC DNA]</scope>
    <source>
        <strain evidence="1 2">YIM PH 21724</strain>
    </source>
</reference>
<dbReference type="Proteomes" id="UP000266677">
    <property type="component" value="Unassembled WGS sequence"/>
</dbReference>
<evidence type="ECO:0000313" key="1">
    <source>
        <dbReference type="EMBL" id="RJO77573.1"/>
    </source>
</evidence>
<dbReference type="OrthoDB" id="4548523at2"/>
<dbReference type="SUPFAM" id="SSF109854">
    <property type="entry name" value="DinB/YfiT-like putative metalloenzymes"/>
    <property type="match status" value="1"/>
</dbReference>
<proteinExistence type="predicted"/>
<gene>
    <name evidence="1" type="ORF">D5S18_07450</name>
</gene>
<dbReference type="InterPro" id="IPR034660">
    <property type="entry name" value="DinB/YfiT-like"/>
</dbReference>
<evidence type="ECO:0000313" key="2">
    <source>
        <dbReference type="Proteomes" id="UP000266677"/>
    </source>
</evidence>
<name>A0A3A4K0K5_9NOCA</name>
<dbReference type="Gene3D" id="1.20.120.450">
    <property type="entry name" value="dinb family like domain"/>
    <property type="match status" value="1"/>
</dbReference>
<dbReference type="Pfam" id="PF04978">
    <property type="entry name" value="MST"/>
    <property type="match status" value="1"/>
</dbReference>